<dbReference type="PANTHER" id="PTHR12645:SF1">
    <property type="entry name" value="FAD-LINKED SULFHYDRYL OXIDASE ERV2"/>
    <property type="match status" value="1"/>
</dbReference>
<comment type="cofactor">
    <cofactor evidence="1 6">
        <name>FAD</name>
        <dbReference type="ChEBI" id="CHEBI:57692"/>
    </cofactor>
</comment>
<keyword evidence="4 6" id="KW-0560">Oxidoreductase</keyword>
<evidence type="ECO:0000313" key="9">
    <source>
        <dbReference type="EMBL" id="GAM43149.1"/>
    </source>
</evidence>
<name>A0A0B8MYJ0_TALPI</name>
<evidence type="ECO:0000256" key="7">
    <source>
        <dbReference type="SAM" id="MobiDB-lite"/>
    </source>
</evidence>
<keyword evidence="6" id="KW-1133">Transmembrane helix</keyword>
<evidence type="ECO:0000256" key="2">
    <source>
        <dbReference type="ARBA" id="ARBA00022630"/>
    </source>
</evidence>
<comment type="catalytic activity">
    <reaction evidence="6">
        <text>2 R'C(R)SH + O2 = R'C(R)S-S(R)CR' + H2O2</text>
        <dbReference type="Rhea" id="RHEA:17357"/>
        <dbReference type="ChEBI" id="CHEBI:15379"/>
        <dbReference type="ChEBI" id="CHEBI:16240"/>
        <dbReference type="ChEBI" id="CHEBI:16520"/>
        <dbReference type="ChEBI" id="CHEBI:17412"/>
        <dbReference type="EC" id="1.8.3.2"/>
    </reaction>
</comment>
<keyword evidence="5" id="KW-1015">Disulfide bond</keyword>
<dbReference type="InterPro" id="IPR039799">
    <property type="entry name" value="ALR/ERV"/>
</dbReference>
<keyword evidence="6" id="KW-0472">Membrane</keyword>
<dbReference type="PROSITE" id="PS51324">
    <property type="entry name" value="ERV_ALR"/>
    <property type="match status" value="1"/>
</dbReference>
<dbReference type="FunFam" id="1.20.120.310:FF:000002">
    <property type="entry name" value="Sulfhydryl oxidase"/>
    <property type="match status" value="1"/>
</dbReference>
<dbReference type="GO" id="GO:0016971">
    <property type="term" value="F:flavin-dependent sulfhydryl oxidase activity"/>
    <property type="evidence" value="ECO:0007669"/>
    <property type="project" value="InterPro"/>
</dbReference>
<evidence type="ECO:0000256" key="6">
    <source>
        <dbReference type="RuleBase" id="RU371123"/>
    </source>
</evidence>
<evidence type="ECO:0000256" key="5">
    <source>
        <dbReference type="ARBA" id="ARBA00023157"/>
    </source>
</evidence>
<dbReference type="InterPro" id="IPR036774">
    <property type="entry name" value="ERV/ALR_sulphydryl_oxid_sf"/>
</dbReference>
<reference evidence="10" key="1">
    <citation type="journal article" date="2015" name="Genome Announc.">
        <title>Draft genome sequence of Talaromyces cellulolyticus strain Y-94, a source of lignocellulosic biomass-degrading enzymes.</title>
        <authorList>
            <person name="Fujii T."/>
            <person name="Koike H."/>
            <person name="Sawayama S."/>
            <person name="Yano S."/>
            <person name="Inoue H."/>
        </authorList>
    </citation>
    <scope>NUCLEOTIDE SEQUENCE [LARGE SCALE GENOMIC DNA]</scope>
    <source>
        <strain evidence="10">Y-94</strain>
    </source>
</reference>
<feature type="domain" description="ERV/ALR sulfhydryl oxidase" evidence="8">
    <location>
        <begin position="71"/>
        <end position="171"/>
    </location>
</feature>
<dbReference type="Pfam" id="PF04777">
    <property type="entry name" value="Evr1_Alr"/>
    <property type="match status" value="1"/>
</dbReference>
<dbReference type="GO" id="GO:0005739">
    <property type="term" value="C:mitochondrion"/>
    <property type="evidence" value="ECO:0007669"/>
    <property type="project" value="TreeGrafter"/>
</dbReference>
<sequence>MAARPTTRYVLLSTFALLFVIYFIFLQPRAPDSPAIRAPGHLTDTKNTIPSNLALDDDVLKGNVVMPKLANETAKAELGRATWKFFHTMMARYPKEPTLEEQEALRSFVYLFARLYPCGECASHFQGHLKKYPPQVSSRDAASGWGCFIHNEVNHMLKKPEYDCNKLDEYDCGCGDEDESGEKELAKKVKNDAQESDQDHAVKPAVEITKEPLTRGG</sequence>
<dbReference type="Proteomes" id="UP000053095">
    <property type="component" value="Unassembled WGS sequence"/>
</dbReference>
<evidence type="ECO:0000256" key="1">
    <source>
        <dbReference type="ARBA" id="ARBA00001974"/>
    </source>
</evidence>
<gene>
    <name evidence="9" type="ORF">TCE0_047f17724</name>
</gene>
<dbReference type="EMBL" id="DF933843">
    <property type="protein sequence ID" value="GAM43149.1"/>
    <property type="molecule type" value="Genomic_DNA"/>
</dbReference>
<dbReference type="SUPFAM" id="SSF69000">
    <property type="entry name" value="FAD-dependent thiol oxidase"/>
    <property type="match status" value="1"/>
</dbReference>
<keyword evidence="10" id="KW-1185">Reference proteome</keyword>
<keyword evidence="6" id="KW-0812">Transmembrane</keyword>
<evidence type="ECO:0000256" key="3">
    <source>
        <dbReference type="ARBA" id="ARBA00022827"/>
    </source>
</evidence>
<evidence type="ECO:0000313" key="10">
    <source>
        <dbReference type="Proteomes" id="UP000053095"/>
    </source>
</evidence>
<feature type="compositionally biased region" description="Basic and acidic residues" evidence="7">
    <location>
        <begin position="182"/>
        <end position="217"/>
    </location>
</feature>
<feature type="region of interest" description="Disordered" evidence="7">
    <location>
        <begin position="176"/>
        <end position="217"/>
    </location>
</feature>
<dbReference type="Gene3D" id="1.20.120.310">
    <property type="entry name" value="ERV/ALR sulfhydryl oxidase domain"/>
    <property type="match status" value="1"/>
</dbReference>
<evidence type="ECO:0000256" key="4">
    <source>
        <dbReference type="ARBA" id="ARBA00023002"/>
    </source>
</evidence>
<evidence type="ECO:0000259" key="8">
    <source>
        <dbReference type="PROSITE" id="PS51324"/>
    </source>
</evidence>
<proteinExistence type="predicted"/>
<keyword evidence="3 6" id="KW-0274">FAD</keyword>
<dbReference type="PANTHER" id="PTHR12645">
    <property type="entry name" value="ALR/ERV"/>
    <property type="match status" value="1"/>
</dbReference>
<feature type="transmembrane region" description="Helical" evidence="6">
    <location>
        <begin position="9"/>
        <end position="26"/>
    </location>
</feature>
<dbReference type="InterPro" id="IPR017905">
    <property type="entry name" value="ERV/ALR_sulphydryl_oxidase"/>
</dbReference>
<dbReference type="EC" id="1.8.3.2" evidence="6"/>
<protein>
    <recommendedName>
        <fullName evidence="6">Sulfhydryl oxidase</fullName>
        <ecNumber evidence="6">1.8.3.2</ecNumber>
    </recommendedName>
</protein>
<dbReference type="AlphaFoldDB" id="A0A0B8MYJ0"/>
<dbReference type="GO" id="GO:0050660">
    <property type="term" value="F:flavin adenine dinucleotide binding"/>
    <property type="evidence" value="ECO:0007669"/>
    <property type="project" value="TreeGrafter"/>
</dbReference>
<keyword evidence="2 6" id="KW-0285">Flavoprotein</keyword>
<organism evidence="9 10">
    <name type="scientific">Talaromyces pinophilus</name>
    <name type="common">Penicillium pinophilum</name>
    <dbReference type="NCBI Taxonomy" id="128442"/>
    <lineage>
        <taxon>Eukaryota</taxon>
        <taxon>Fungi</taxon>
        <taxon>Dikarya</taxon>
        <taxon>Ascomycota</taxon>
        <taxon>Pezizomycotina</taxon>
        <taxon>Eurotiomycetes</taxon>
        <taxon>Eurotiomycetidae</taxon>
        <taxon>Eurotiales</taxon>
        <taxon>Trichocomaceae</taxon>
        <taxon>Talaromyces</taxon>
        <taxon>Talaromyces sect. Talaromyces</taxon>
    </lineage>
</organism>
<accession>A0A0B8MYJ0</accession>